<dbReference type="GO" id="GO:0031201">
    <property type="term" value="C:SNARE complex"/>
    <property type="evidence" value="ECO:0007669"/>
    <property type="project" value="EnsemblFungi"/>
</dbReference>
<dbReference type="SUPFAM" id="SSF56815">
    <property type="entry name" value="Sec1/munc18-like (SM) proteins"/>
    <property type="match status" value="1"/>
</dbReference>
<protein>
    <recommendedName>
        <fullName evidence="4">Vacuolar protein sorting-associated protein 45</fullName>
    </recommendedName>
</protein>
<accession>G8JPN4</accession>
<dbReference type="Gene3D" id="3.90.830.10">
    <property type="entry name" value="Syntaxin Binding Protein 1, Chain A, domain 2"/>
    <property type="match status" value="1"/>
</dbReference>
<dbReference type="InterPro" id="IPR043154">
    <property type="entry name" value="Sec-1-like_dom1"/>
</dbReference>
<dbReference type="GO" id="GO:0000149">
    <property type="term" value="F:SNARE binding"/>
    <property type="evidence" value="ECO:0007669"/>
    <property type="project" value="EnsemblFungi"/>
</dbReference>
<dbReference type="STRING" id="931890.G8JPN4"/>
<dbReference type="GO" id="GO:0051082">
    <property type="term" value="F:unfolded protein binding"/>
    <property type="evidence" value="ECO:0007669"/>
    <property type="project" value="EnsemblFungi"/>
</dbReference>
<dbReference type="OrthoDB" id="10266265at2759"/>
<reference evidence="3" key="1">
    <citation type="journal article" date="2012" name="G3 (Bethesda)">
        <title>Pichia sorbitophila, an interspecies yeast hybrid reveals early steps of genome resolution following polyploidization.</title>
        <authorList>
            <person name="Leh Louis V."/>
            <person name="Despons L."/>
            <person name="Friedrich A."/>
            <person name="Martin T."/>
            <person name="Durrens P."/>
            <person name="Casaregola S."/>
            <person name="Neuveglise C."/>
            <person name="Fairhead C."/>
            <person name="Marck C."/>
            <person name="Cruz J.A."/>
            <person name="Straub M.L."/>
            <person name="Kugler V."/>
            <person name="Sacerdot C."/>
            <person name="Uzunov Z."/>
            <person name="Thierry A."/>
            <person name="Weiss S."/>
            <person name="Bleykasten C."/>
            <person name="De Montigny J."/>
            <person name="Jacques N."/>
            <person name="Jung P."/>
            <person name="Lemaire M."/>
            <person name="Mallet S."/>
            <person name="Morel G."/>
            <person name="Richard G.F."/>
            <person name="Sarkar A."/>
            <person name="Savel G."/>
            <person name="Schacherer J."/>
            <person name="Seret M.L."/>
            <person name="Talla E."/>
            <person name="Samson G."/>
            <person name="Jubin C."/>
            <person name="Poulain J."/>
            <person name="Vacherie B."/>
            <person name="Barbe V."/>
            <person name="Pelletier E."/>
            <person name="Sherman D.J."/>
            <person name="Westhof E."/>
            <person name="Weissenbach J."/>
            <person name="Baret P.V."/>
            <person name="Wincker P."/>
            <person name="Gaillardin C."/>
            <person name="Dujon B."/>
            <person name="Souciet J.L."/>
        </authorList>
    </citation>
    <scope>NUCLEOTIDE SEQUENCE [LARGE SCALE GENOMIC DNA]</scope>
    <source>
        <strain evidence="3">CBS 270.75 / DBVPG 7215 / KCTC 17166 / NRRL Y-17582</strain>
    </source>
</reference>
<evidence type="ECO:0008006" key="4">
    <source>
        <dbReference type="Google" id="ProtNLM"/>
    </source>
</evidence>
<dbReference type="InParanoid" id="G8JPN4"/>
<name>G8JPN4_ERECY</name>
<dbReference type="eggNOG" id="KOG1299">
    <property type="taxonomic scope" value="Eukaryota"/>
</dbReference>
<dbReference type="GO" id="GO:0048210">
    <property type="term" value="P:Golgi vesicle fusion to target membrane"/>
    <property type="evidence" value="ECO:0007669"/>
    <property type="project" value="EnsemblFungi"/>
</dbReference>
<dbReference type="Proteomes" id="UP000006790">
    <property type="component" value="Chromosome 2"/>
</dbReference>
<evidence type="ECO:0000313" key="2">
    <source>
        <dbReference type="EMBL" id="AET37989.1"/>
    </source>
</evidence>
<dbReference type="PIRSF" id="PIRSF005715">
    <property type="entry name" value="VPS45_Sec1"/>
    <property type="match status" value="1"/>
</dbReference>
<dbReference type="Pfam" id="PF00995">
    <property type="entry name" value="Sec1"/>
    <property type="match status" value="1"/>
</dbReference>
<dbReference type="GO" id="GO:0006895">
    <property type="term" value="P:Golgi to endosome transport"/>
    <property type="evidence" value="ECO:0007669"/>
    <property type="project" value="EnsemblFungi"/>
</dbReference>
<dbReference type="PANTHER" id="PTHR11679">
    <property type="entry name" value="VESICLE PROTEIN SORTING-ASSOCIATED"/>
    <property type="match status" value="1"/>
</dbReference>
<dbReference type="Gene3D" id="3.40.50.1910">
    <property type="match status" value="1"/>
</dbReference>
<dbReference type="Gene3D" id="1.25.40.60">
    <property type="match status" value="1"/>
</dbReference>
<evidence type="ECO:0000256" key="1">
    <source>
        <dbReference type="ARBA" id="ARBA00009884"/>
    </source>
</evidence>
<keyword evidence="3" id="KW-1185">Reference proteome</keyword>
<dbReference type="EMBL" id="CP002498">
    <property type="protein sequence ID" value="AET37989.1"/>
    <property type="molecule type" value="Genomic_DNA"/>
</dbReference>
<dbReference type="GO" id="GO:0032258">
    <property type="term" value="P:cytoplasm to vacuole targeting by the Cvt pathway"/>
    <property type="evidence" value="ECO:0007669"/>
    <property type="project" value="EnsemblFungi"/>
</dbReference>
<comment type="similarity">
    <text evidence="1">Belongs to the STXBP/unc-18/SEC1 family.</text>
</comment>
<dbReference type="FunCoup" id="G8JPN4">
    <property type="interactions" value="823"/>
</dbReference>
<dbReference type="GO" id="GO:0035543">
    <property type="term" value="P:positive regulation of SNARE complex assembly"/>
    <property type="evidence" value="ECO:0007669"/>
    <property type="project" value="EnsemblFungi"/>
</dbReference>
<dbReference type="GO" id="GO:0000011">
    <property type="term" value="P:vacuole inheritance"/>
    <property type="evidence" value="ECO:0007669"/>
    <property type="project" value="EnsemblFungi"/>
</dbReference>
<dbReference type="KEGG" id="erc:Ecym_2242"/>
<dbReference type="Gene3D" id="3.40.50.2060">
    <property type="match status" value="1"/>
</dbReference>
<proteinExistence type="inferred from homology"/>
<gene>
    <name evidence="2" type="ordered locus">Ecym_2242</name>
</gene>
<dbReference type="GO" id="GO:0000139">
    <property type="term" value="C:Golgi membrane"/>
    <property type="evidence" value="ECO:0007669"/>
    <property type="project" value="EnsemblFungi"/>
</dbReference>
<dbReference type="GO" id="GO:0007035">
    <property type="term" value="P:vacuolar acidification"/>
    <property type="evidence" value="ECO:0007669"/>
    <property type="project" value="EnsemblFungi"/>
</dbReference>
<dbReference type="InterPro" id="IPR043127">
    <property type="entry name" value="Sec-1-like_dom3a"/>
</dbReference>
<dbReference type="HOGENOM" id="CLU_013933_3_1_1"/>
<dbReference type="InterPro" id="IPR001619">
    <property type="entry name" value="Sec1-like"/>
</dbReference>
<evidence type="ECO:0000313" key="3">
    <source>
        <dbReference type="Proteomes" id="UP000006790"/>
    </source>
</evidence>
<dbReference type="InterPro" id="IPR036045">
    <property type="entry name" value="Sec1-like_sf"/>
</dbReference>
<organism evidence="2 3">
    <name type="scientific">Eremothecium cymbalariae (strain CBS 270.75 / DBVPG 7215 / KCTC 17166 / NRRL Y-17582)</name>
    <name type="common">Yeast</name>
    <dbReference type="NCBI Taxonomy" id="931890"/>
    <lineage>
        <taxon>Eukaryota</taxon>
        <taxon>Fungi</taxon>
        <taxon>Dikarya</taxon>
        <taxon>Ascomycota</taxon>
        <taxon>Saccharomycotina</taxon>
        <taxon>Saccharomycetes</taxon>
        <taxon>Saccharomycetales</taxon>
        <taxon>Saccharomycetaceae</taxon>
        <taxon>Eremothecium</taxon>
    </lineage>
</organism>
<dbReference type="RefSeq" id="XP_003644806.1">
    <property type="nucleotide sequence ID" value="XM_003644758.1"/>
</dbReference>
<dbReference type="GO" id="GO:0005829">
    <property type="term" value="C:cytosol"/>
    <property type="evidence" value="ECO:0007669"/>
    <property type="project" value="EnsemblFungi"/>
</dbReference>
<dbReference type="GeneID" id="11470568"/>
<sequence length="582" mass="67249">MNLFEVADFYLGRLVNPQVRTTLSVVEQSRIRVLLLDKSTTQIISMTATQTELLNKEIYMIDTIENEDRDVMRHLSCICYVKPTQETIEYLLKELQDPKYGRYQIFFNNTVTKTQLERLAECDDFEVVTKVEELFQDYYIVNEDLYSLNLPMSKLLSNPVVWDPRGLDSVRRGIVSLLLSLKVHPRIYYESSNKLCGKLAKEIQYEIDKNVKTLFDFPRMDAPPILLLLDRYNDALTPLLQPWTYQSMVHEYIGIKDNLVDLVHVPDLEDSLKQVVLSSKHDVFFRETMYLNFGDLGDRVKQYVTQYKTKTNTNAQINTIEDIKRFIEKFPEFKKLSSNVSKHMAILSELDSQLQLRDIWQLSELEQNLSAHDDNNNDYQEMLKLLQSPNLKSYYKTKLACIYALRNTSETQKTRQVESILRVACSPQEVAIFHKFKATCGMSAASSKKPQENDLISGLSKKFNKISRNNAENVYMQHTPELARLLGELSKNKLPTERLRSVDHNGPHNVSPIQDVIIFMVGGVTLDEARVVHQFNETMKAQNGSLRVVLGGNDVLRTEDFLRDFEDIFCTSGKDTELSDLL</sequence>
<dbReference type="InterPro" id="IPR027482">
    <property type="entry name" value="Sec1-like_dom2"/>
</dbReference>
<dbReference type="AlphaFoldDB" id="G8JPN4"/>
<dbReference type="OMA" id="VHQLNNA"/>
<dbReference type="GO" id="GO:0006896">
    <property type="term" value="P:Golgi to vacuole transport"/>
    <property type="evidence" value="ECO:0007669"/>
    <property type="project" value="EnsemblFungi"/>
</dbReference>